<feature type="compositionally biased region" description="Basic and acidic residues" evidence="1">
    <location>
        <begin position="136"/>
        <end position="151"/>
    </location>
</feature>
<dbReference type="AlphaFoldDB" id="A0AAV8ZEP5"/>
<comment type="caution">
    <text evidence="2">The sequence shown here is derived from an EMBL/GenBank/DDBJ whole genome shotgun (WGS) entry which is preliminary data.</text>
</comment>
<proteinExistence type="predicted"/>
<sequence>MAKALPQNVCPPFSRMLNTVVVFNIPCDPPQTSPPAKAHPRKGDLKKKSSTTIVFSILESREDRRFAADIKKYPFRGWFLAILGGCAIPKRHSDTGIVFSILENGGRGTFDPVLYLYLKNERQCLAAKFVPKLVTDRPKEERPATQHDDSSASHSALDASTSSETFSETDITSNSDDDISLSEEVDAQRLEQEMERETTEVDNFILGVMCRSAVCTGEREGTFYCANSWRRRSVVQRAGVEAAGVLEYKAIGYKVLKFEN</sequence>
<feature type="compositionally biased region" description="Low complexity" evidence="1">
    <location>
        <begin position="152"/>
        <end position="174"/>
    </location>
</feature>
<dbReference type="Proteomes" id="UP001162162">
    <property type="component" value="Unassembled WGS sequence"/>
</dbReference>
<keyword evidence="3" id="KW-1185">Reference proteome</keyword>
<name>A0AAV8ZEP5_9CUCU</name>
<evidence type="ECO:0000313" key="3">
    <source>
        <dbReference type="Proteomes" id="UP001162162"/>
    </source>
</evidence>
<reference evidence="2" key="1">
    <citation type="journal article" date="2023" name="Insect Mol. Biol.">
        <title>Genome sequencing provides insights into the evolution of gene families encoding plant cell wall-degrading enzymes in longhorned beetles.</title>
        <authorList>
            <person name="Shin N.R."/>
            <person name="Okamura Y."/>
            <person name="Kirsch R."/>
            <person name="Pauchet Y."/>
        </authorList>
    </citation>
    <scope>NUCLEOTIDE SEQUENCE</scope>
    <source>
        <strain evidence="2">AMC_N1</strain>
    </source>
</reference>
<gene>
    <name evidence="2" type="ORF">NQ318_018101</name>
</gene>
<evidence type="ECO:0000313" key="2">
    <source>
        <dbReference type="EMBL" id="KAJ8962144.1"/>
    </source>
</evidence>
<protein>
    <submittedName>
        <fullName evidence="2">Uncharacterized protein</fullName>
    </submittedName>
</protein>
<accession>A0AAV8ZEP5</accession>
<evidence type="ECO:0000256" key="1">
    <source>
        <dbReference type="SAM" id="MobiDB-lite"/>
    </source>
</evidence>
<feature type="region of interest" description="Disordered" evidence="1">
    <location>
        <begin position="136"/>
        <end position="181"/>
    </location>
</feature>
<organism evidence="2 3">
    <name type="scientific">Aromia moschata</name>
    <dbReference type="NCBI Taxonomy" id="1265417"/>
    <lineage>
        <taxon>Eukaryota</taxon>
        <taxon>Metazoa</taxon>
        <taxon>Ecdysozoa</taxon>
        <taxon>Arthropoda</taxon>
        <taxon>Hexapoda</taxon>
        <taxon>Insecta</taxon>
        <taxon>Pterygota</taxon>
        <taxon>Neoptera</taxon>
        <taxon>Endopterygota</taxon>
        <taxon>Coleoptera</taxon>
        <taxon>Polyphaga</taxon>
        <taxon>Cucujiformia</taxon>
        <taxon>Chrysomeloidea</taxon>
        <taxon>Cerambycidae</taxon>
        <taxon>Cerambycinae</taxon>
        <taxon>Callichromatini</taxon>
        <taxon>Aromia</taxon>
    </lineage>
</organism>
<dbReference type="EMBL" id="JAPWTK010000003">
    <property type="protein sequence ID" value="KAJ8962144.1"/>
    <property type="molecule type" value="Genomic_DNA"/>
</dbReference>